<dbReference type="InterPro" id="IPR002491">
    <property type="entry name" value="ABC_transptr_periplasmic_BD"/>
</dbReference>
<dbReference type="CDD" id="cd01144">
    <property type="entry name" value="BtuF"/>
    <property type="match status" value="1"/>
</dbReference>
<evidence type="ECO:0000313" key="4">
    <source>
        <dbReference type="EMBL" id="MDQ9170312.1"/>
    </source>
</evidence>
<organism evidence="4 5">
    <name type="scientific">Keguizhuia sedimenti</name>
    <dbReference type="NCBI Taxonomy" id="3064264"/>
    <lineage>
        <taxon>Bacteria</taxon>
        <taxon>Pseudomonadati</taxon>
        <taxon>Pseudomonadota</taxon>
        <taxon>Betaproteobacteria</taxon>
        <taxon>Burkholderiales</taxon>
        <taxon>Oxalobacteraceae</taxon>
        <taxon>Keguizhuia</taxon>
    </lineage>
</organism>
<dbReference type="RefSeq" id="WP_338436236.1">
    <property type="nucleotide sequence ID" value="NZ_JAUYVH010000003.1"/>
</dbReference>
<keyword evidence="1 2" id="KW-0732">Signal</keyword>
<dbReference type="InterPro" id="IPR054828">
    <property type="entry name" value="Vit_B12_bind_prot"/>
</dbReference>
<dbReference type="NCBIfam" id="NF038402">
    <property type="entry name" value="TroA_like"/>
    <property type="match status" value="1"/>
</dbReference>
<evidence type="ECO:0000256" key="1">
    <source>
        <dbReference type="ARBA" id="ARBA00022729"/>
    </source>
</evidence>
<comment type="caution">
    <text evidence="4">The sequence shown here is derived from an EMBL/GenBank/DDBJ whole genome shotgun (WGS) entry which is preliminary data.</text>
</comment>
<dbReference type="InterPro" id="IPR050902">
    <property type="entry name" value="ABC_Transporter_SBP"/>
</dbReference>
<proteinExistence type="predicted"/>
<dbReference type="Proteomes" id="UP001225596">
    <property type="component" value="Unassembled WGS sequence"/>
</dbReference>
<dbReference type="SUPFAM" id="SSF53807">
    <property type="entry name" value="Helical backbone' metal receptor"/>
    <property type="match status" value="1"/>
</dbReference>
<sequence>MLKHFQKCIALLLLTACTYATAAVSVVDDAGKQVSLPSPAKRIISLAPHITELLFAAGAGPYVVGVSQYSDFPAQARALPMVGGSNAFDIEKIISLKPDLAVVWRSGNSAERVAKLRSAGIAIFESEPRDFANIATNLEKLSRLSGTEQTGYAAADEFRKKLKELKLKYQHQPPVRVFYQIWRSPIMTLNGKHMVSEALRVCGGENVFGWLPSLAPTIGAEAVLEANPEVIIAANGGKIDMLSFWRRFPQLDAVRRDNLFTVDADWMNRAGPRILNGTELICSQLVQARKKRASVSQVNP</sequence>
<evidence type="ECO:0000256" key="2">
    <source>
        <dbReference type="SAM" id="SignalP"/>
    </source>
</evidence>
<keyword evidence="5" id="KW-1185">Reference proteome</keyword>
<dbReference type="Pfam" id="PF01497">
    <property type="entry name" value="Peripla_BP_2"/>
    <property type="match status" value="1"/>
</dbReference>
<dbReference type="Gene3D" id="3.40.50.1980">
    <property type="entry name" value="Nitrogenase molybdenum iron protein domain"/>
    <property type="match status" value="2"/>
</dbReference>
<feature type="chain" id="PRO_5046038915" evidence="2">
    <location>
        <begin position="23"/>
        <end position="300"/>
    </location>
</feature>
<feature type="domain" description="Fe/B12 periplasmic-binding" evidence="3">
    <location>
        <begin position="42"/>
        <end position="293"/>
    </location>
</feature>
<accession>A0ABU1BMS2</accession>
<dbReference type="EMBL" id="JAUYVH010000003">
    <property type="protein sequence ID" value="MDQ9170312.1"/>
    <property type="molecule type" value="Genomic_DNA"/>
</dbReference>
<gene>
    <name evidence="4" type="ORF">Q8A64_07790</name>
</gene>
<dbReference type="PROSITE" id="PS50983">
    <property type="entry name" value="FE_B12_PBP"/>
    <property type="match status" value="1"/>
</dbReference>
<protein>
    <submittedName>
        <fullName evidence="4">Cobalamin-binding protein</fullName>
    </submittedName>
</protein>
<name>A0ABU1BMS2_9BURK</name>
<dbReference type="PANTHER" id="PTHR30535:SF34">
    <property type="entry name" value="MOLYBDATE-BINDING PROTEIN MOLA"/>
    <property type="match status" value="1"/>
</dbReference>
<dbReference type="PANTHER" id="PTHR30535">
    <property type="entry name" value="VITAMIN B12-BINDING PROTEIN"/>
    <property type="match status" value="1"/>
</dbReference>
<feature type="signal peptide" evidence="2">
    <location>
        <begin position="1"/>
        <end position="22"/>
    </location>
</feature>
<reference evidence="4 5" key="1">
    <citation type="submission" date="2023-08" db="EMBL/GenBank/DDBJ databases">
        <title>Oxalobacteraceae gen .nov., isolated from river sludge outside the plant.</title>
        <authorList>
            <person name="Zhao S.Y."/>
        </authorList>
    </citation>
    <scope>NUCLEOTIDE SEQUENCE [LARGE SCALE GENOMIC DNA]</scope>
    <source>
        <strain evidence="4 5">R-40</strain>
    </source>
</reference>
<evidence type="ECO:0000259" key="3">
    <source>
        <dbReference type="PROSITE" id="PS50983"/>
    </source>
</evidence>
<evidence type="ECO:0000313" key="5">
    <source>
        <dbReference type="Proteomes" id="UP001225596"/>
    </source>
</evidence>